<dbReference type="Gene3D" id="3.30.420.40">
    <property type="match status" value="2"/>
</dbReference>
<dbReference type="InterPro" id="IPR022496">
    <property type="entry name" value="T6A_TsaB"/>
</dbReference>
<evidence type="ECO:0000259" key="1">
    <source>
        <dbReference type="Pfam" id="PF00814"/>
    </source>
</evidence>
<sequence length="240" mass="26452">MKLLVLDSSGLVASVALLEDDRLIAEYTTGNKLTHSQTLLPMLDEVIRRTSFNMDEIDAVAVAMGPGSFTGLRIGAATAKGLGLALNKPIIGVPTVDGLAYQLFGVNSLICPMMDARRKQVYTGFYRFHGSQMEVVKEQCAQSVEDTLKQLKEYKEPVIFLGDGVPVYRKEIEEAMGTDAVFAPAHVNRQRAGAVGALAEVYYEKGMWQTADAFAPEYLRKSQAEREREERIHGKSESKC</sequence>
<protein>
    <submittedName>
        <fullName evidence="2">tRNA (Adenosine(37)-N6)-threonylcarbamoyltransferase complex dimerization subunit type 1 TsaB</fullName>
    </submittedName>
</protein>
<dbReference type="InterPro" id="IPR043129">
    <property type="entry name" value="ATPase_NBD"/>
</dbReference>
<evidence type="ECO:0000313" key="3">
    <source>
        <dbReference type="Proteomes" id="UP000613208"/>
    </source>
</evidence>
<dbReference type="AlphaFoldDB" id="A0A916QA52"/>
<organism evidence="2 3">
    <name type="scientific">Anaerostipes butyraticus</name>
    <dbReference type="NCBI Taxonomy" id="645466"/>
    <lineage>
        <taxon>Bacteria</taxon>
        <taxon>Bacillati</taxon>
        <taxon>Bacillota</taxon>
        <taxon>Clostridia</taxon>
        <taxon>Lachnospirales</taxon>
        <taxon>Lachnospiraceae</taxon>
        <taxon>Anaerostipes</taxon>
    </lineage>
</organism>
<reference evidence="2" key="1">
    <citation type="submission" date="2020-06" db="EMBL/GenBank/DDBJ databases">
        <title>Characterization of fructooligosaccharide metabolism and fructooligosaccharide-degrading enzymes in human commensal butyrate producers.</title>
        <authorList>
            <person name="Tanno H."/>
            <person name="Fujii T."/>
            <person name="Hirano K."/>
            <person name="Maeno S."/>
            <person name="Tonozuka T."/>
            <person name="Sakamoto M."/>
            <person name="Ohkuma M."/>
            <person name="Tochio T."/>
            <person name="Endo A."/>
        </authorList>
    </citation>
    <scope>NUCLEOTIDE SEQUENCE</scope>
    <source>
        <strain evidence="2">JCM 17466</strain>
    </source>
</reference>
<accession>A0A916QA52</accession>
<dbReference type="GO" id="GO:0005829">
    <property type="term" value="C:cytosol"/>
    <property type="evidence" value="ECO:0007669"/>
    <property type="project" value="TreeGrafter"/>
</dbReference>
<dbReference type="GO" id="GO:0002949">
    <property type="term" value="P:tRNA threonylcarbamoyladenosine modification"/>
    <property type="evidence" value="ECO:0007669"/>
    <property type="project" value="InterPro"/>
</dbReference>
<dbReference type="PANTHER" id="PTHR11735">
    <property type="entry name" value="TRNA N6-ADENOSINE THREONYLCARBAMOYLTRANSFERASE"/>
    <property type="match status" value="1"/>
</dbReference>
<feature type="domain" description="Gcp-like" evidence="1">
    <location>
        <begin position="34"/>
        <end position="226"/>
    </location>
</feature>
<name>A0A916QA52_9FIRM</name>
<keyword evidence="3" id="KW-1185">Reference proteome</keyword>
<evidence type="ECO:0000313" key="2">
    <source>
        <dbReference type="EMBL" id="GFO85831.1"/>
    </source>
</evidence>
<dbReference type="CDD" id="cd24032">
    <property type="entry name" value="ASKHA_NBD_TsaB"/>
    <property type="match status" value="1"/>
</dbReference>
<dbReference type="SUPFAM" id="SSF53067">
    <property type="entry name" value="Actin-like ATPase domain"/>
    <property type="match status" value="2"/>
</dbReference>
<dbReference type="Pfam" id="PF00814">
    <property type="entry name" value="TsaD"/>
    <property type="match status" value="1"/>
</dbReference>
<dbReference type="EMBL" id="BLYI01000046">
    <property type="protein sequence ID" value="GFO85831.1"/>
    <property type="molecule type" value="Genomic_DNA"/>
</dbReference>
<comment type="caution">
    <text evidence="2">The sequence shown here is derived from an EMBL/GenBank/DDBJ whole genome shotgun (WGS) entry which is preliminary data.</text>
</comment>
<gene>
    <name evidence="2" type="ORF">ANBU17_21780</name>
</gene>
<dbReference type="PANTHER" id="PTHR11735:SF11">
    <property type="entry name" value="TRNA THREONYLCARBAMOYLADENOSINE BIOSYNTHESIS PROTEIN TSAB"/>
    <property type="match status" value="1"/>
</dbReference>
<dbReference type="Proteomes" id="UP000613208">
    <property type="component" value="Unassembled WGS sequence"/>
</dbReference>
<proteinExistence type="predicted"/>
<dbReference type="RefSeq" id="WP_201311524.1">
    <property type="nucleotide sequence ID" value="NZ_BLYI01000046.1"/>
</dbReference>
<dbReference type="InterPro" id="IPR000905">
    <property type="entry name" value="Gcp-like_dom"/>
</dbReference>
<dbReference type="NCBIfam" id="TIGR03725">
    <property type="entry name" value="T6A_YeaZ"/>
    <property type="match status" value="1"/>
</dbReference>